<protein>
    <submittedName>
        <fullName evidence="9">Uncharacterized protein</fullName>
    </submittedName>
</protein>
<dbReference type="GO" id="GO:0022857">
    <property type="term" value="F:transmembrane transporter activity"/>
    <property type="evidence" value="ECO:0007669"/>
    <property type="project" value="InterPro"/>
</dbReference>
<dbReference type="Pfam" id="PF00854">
    <property type="entry name" value="PTR2"/>
    <property type="match status" value="1"/>
</dbReference>
<dbReference type="GO" id="GO:0016020">
    <property type="term" value="C:membrane"/>
    <property type="evidence" value="ECO:0007669"/>
    <property type="project" value="UniProtKB-SubCell"/>
</dbReference>
<evidence type="ECO:0000256" key="2">
    <source>
        <dbReference type="ARBA" id="ARBA00005982"/>
    </source>
</evidence>
<evidence type="ECO:0000256" key="6">
    <source>
        <dbReference type="ARBA" id="ARBA00044504"/>
    </source>
</evidence>
<feature type="region of interest" description="Disordered" evidence="7">
    <location>
        <begin position="1"/>
        <end position="26"/>
    </location>
</feature>
<feature type="region of interest" description="Disordered" evidence="7">
    <location>
        <begin position="329"/>
        <end position="354"/>
    </location>
</feature>
<evidence type="ECO:0000256" key="4">
    <source>
        <dbReference type="ARBA" id="ARBA00022989"/>
    </source>
</evidence>
<feature type="transmembrane region" description="Helical" evidence="8">
    <location>
        <begin position="81"/>
        <end position="99"/>
    </location>
</feature>
<comment type="similarity">
    <text evidence="2">Belongs to the major facilitator superfamily. Proton-dependent oligopeptide transporter (POT/PTR) (TC 2.A.17) family.</text>
</comment>
<evidence type="ECO:0000256" key="3">
    <source>
        <dbReference type="ARBA" id="ARBA00022692"/>
    </source>
</evidence>
<evidence type="ECO:0000313" key="9">
    <source>
        <dbReference type="EMBL" id="KAG5540691.1"/>
    </source>
</evidence>
<keyword evidence="4 8" id="KW-1133">Transmembrane helix</keyword>
<evidence type="ECO:0000256" key="5">
    <source>
        <dbReference type="ARBA" id="ARBA00023136"/>
    </source>
</evidence>
<feature type="compositionally biased region" description="Basic and acidic residues" evidence="7">
    <location>
        <begin position="1"/>
        <end position="12"/>
    </location>
</feature>
<dbReference type="EMBL" id="JACTNZ010000007">
    <property type="protein sequence ID" value="KAG5540691.1"/>
    <property type="molecule type" value="Genomic_DNA"/>
</dbReference>
<evidence type="ECO:0000313" key="10">
    <source>
        <dbReference type="Proteomes" id="UP000823749"/>
    </source>
</evidence>
<proteinExistence type="inferred from homology"/>
<reference evidence="9" key="1">
    <citation type="submission" date="2020-08" db="EMBL/GenBank/DDBJ databases">
        <title>Plant Genome Project.</title>
        <authorList>
            <person name="Zhang R.-G."/>
        </authorList>
    </citation>
    <scope>NUCLEOTIDE SEQUENCE</scope>
    <source>
        <strain evidence="9">WSP0</strain>
        <tissue evidence="9">Leaf</tissue>
    </source>
</reference>
<dbReference type="InterPro" id="IPR000109">
    <property type="entry name" value="POT_fam"/>
</dbReference>
<dbReference type="Proteomes" id="UP000823749">
    <property type="component" value="Chromosome 7"/>
</dbReference>
<evidence type="ECO:0000256" key="1">
    <source>
        <dbReference type="ARBA" id="ARBA00004141"/>
    </source>
</evidence>
<feature type="transmembrane region" description="Helical" evidence="8">
    <location>
        <begin position="230"/>
        <end position="250"/>
    </location>
</feature>
<comment type="caution">
    <text evidence="9">The sequence shown here is derived from an EMBL/GenBank/DDBJ whole genome shotgun (WGS) entry which is preliminary data.</text>
</comment>
<evidence type="ECO:0000256" key="8">
    <source>
        <dbReference type="SAM" id="Phobius"/>
    </source>
</evidence>
<sequence>MGKKSRSDEKKILMGSESPSDEKKMIEEPLLANQKGGFRTMPFILANEAFEKVASFGLMPNMIKYLMNEYHVDMATGSNLLFLWSAATNFMPLIGAFMADSSVGRFRMIGFGCIVSLLGMALLWLTTMIPQARPPHCNQTSSNCISPTTLQLIFLCSSFGLMSIGAGGIRSSSLAFGADQLEKHNSRKNPRALESYFSWYYVSTVFSILVAITCIVYLQDNIGWEIGFGVPVVLMFLSAAAFFLASPFYIKLKAKSSLLTGMFQVIVASYKNRHLEYLSSQRPDVLYNFRKGSMLVVPTEKLRFLDKACIIKDLEQDLTADGRASDPWSLLHSRPSRGAKTTNQGHPTMVYRNHDIRKPNPKLFPCTPSKFYEPPPHFKLRNPSRLFWRVCNDFPNPVDCSLQPPNPSPCLKNRRETSSP</sequence>
<dbReference type="SUPFAM" id="SSF103473">
    <property type="entry name" value="MFS general substrate transporter"/>
    <property type="match status" value="1"/>
</dbReference>
<gene>
    <name evidence="9" type="ORF">RHGRI_020801</name>
</gene>
<dbReference type="InterPro" id="IPR036259">
    <property type="entry name" value="MFS_trans_sf"/>
</dbReference>
<keyword evidence="5 8" id="KW-0472">Membrane</keyword>
<comment type="subcellular location">
    <subcellularLocation>
        <location evidence="1">Membrane</location>
        <topology evidence="1">Multi-pass membrane protein</topology>
    </subcellularLocation>
</comment>
<dbReference type="PANTHER" id="PTHR11654">
    <property type="entry name" value="OLIGOPEPTIDE TRANSPORTER-RELATED"/>
    <property type="match status" value="1"/>
</dbReference>
<feature type="transmembrane region" description="Helical" evidence="8">
    <location>
        <begin position="111"/>
        <end position="132"/>
    </location>
</feature>
<keyword evidence="3 8" id="KW-0812">Transmembrane</keyword>
<accession>A0AAV6JHM5</accession>
<keyword evidence="10" id="KW-1185">Reference proteome</keyword>
<dbReference type="AlphaFoldDB" id="A0AAV6JHM5"/>
<feature type="transmembrane region" description="Helical" evidence="8">
    <location>
        <begin position="199"/>
        <end position="218"/>
    </location>
</feature>
<name>A0AAV6JHM5_9ERIC</name>
<dbReference type="Gene3D" id="1.20.1250.20">
    <property type="entry name" value="MFS general substrate transporter like domains"/>
    <property type="match status" value="1"/>
</dbReference>
<comment type="similarity">
    <text evidence="6">Belongs to the major facilitator superfamily. Phosphate:H(+) symporter (TC 2.A.1.9) family.</text>
</comment>
<organism evidence="9 10">
    <name type="scientific">Rhododendron griersonianum</name>
    <dbReference type="NCBI Taxonomy" id="479676"/>
    <lineage>
        <taxon>Eukaryota</taxon>
        <taxon>Viridiplantae</taxon>
        <taxon>Streptophyta</taxon>
        <taxon>Embryophyta</taxon>
        <taxon>Tracheophyta</taxon>
        <taxon>Spermatophyta</taxon>
        <taxon>Magnoliopsida</taxon>
        <taxon>eudicotyledons</taxon>
        <taxon>Gunneridae</taxon>
        <taxon>Pentapetalae</taxon>
        <taxon>asterids</taxon>
        <taxon>Ericales</taxon>
        <taxon>Ericaceae</taxon>
        <taxon>Ericoideae</taxon>
        <taxon>Rhodoreae</taxon>
        <taxon>Rhododendron</taxon>
    </lineage>
</organism>
<evidence type="ECO:0000256" key="7">
    <source>
        <dbReference type="SAM" id="MobiDB-lite"/>
    </source>
</evidence>